<name>A0A2P2PGX0_RHIMU</name>
<protein>
    <submittedName>
        <fullName evidence="1">Uncharacterized protein</fullName>
    </submittedName>
</protein>
<organism evidence="1">
    <name type="scientific">Rhizophora mucronata</name>
    <name type="common">Asiatic mangrove</name>
    <dbReference type="NCBI Taxonomy" id="61149"/>
    <lineage>
        <taxon>Eukaryota</taxon>
        <taxon>Viridiplantae</taxon>
        <taxon>Streptophyta</taxon>
        <taxon>Embryophyta</taxon>
        <taxon>Tracheophyta</taxon>
        <taxon>Spermatophyta</taxon>
        <taxon>Magnoliopsida</taxon>
        <taxon>eudicotyledons</taxon>
        <taxon>Gunneridae</taxon>
        <taxon>Pentapetalae</taxon>
        <taxon>rosids</taxon>
        <taxon>fabids</taxon>
        <taxon>Malpighiales</taxon>
        <taxon>Rhizophoraceae</taxon>
        <taxon>Rhizophora</taxon>
    </lineage>
</organism>
<reference evidence="1" key="1">
    <citation type="submission" date="2018-02" db="EMBL/GenBank/DDBJ databases">
        <title>Rhizophora mucronata_Transcriptome.</title>
        <authorList>
            <person name="Meera S.P."/>
            <person name="Sreeshan A."/>
            <person name="Augustine A."/>
        </authorList>
    </citation>
    <scope>NUCLEOTIDE SEQUENCE</scope>
    <source>
        <tissue evidence="1">Leaf</tissue>
    </source>
</reference>
<sequence>MWKNIIKVEIDLFLYVY</sequence>
<dbReference type="EMBL" id="GGEC01073443">
    <property type="protein sequence ID" value="MBX53927.1"/>
    <property type="molecule type" value="Transcribed_RNA"/>
</dbReference>
<evidence type="ECO:0000313" key="1">
    <source>
        <dbReference type="EMBL" id="MBX53927.1"/>
    </source>
</evidence>
<proteinExistence type="predicted"/>
<accession>A0A2P2PGX0</accession>
<dbReference type="AlphaFoldDB" id="A0A2P2PGX0"/>